<evidence type="ECO:0000313" key="2">
    <source>
        <dbReference type="Proteomes" id="UP000766246"/>
    </source>
</evidence>
<sequence length="554" mass="63412">MKKLVVILLIGLLGIGGAIYGKREYNDYQKEAQFQDAIDRTVDADEIEASKDAVDLSWDECKEFTELLDSDEYNGFYRVTFDNPKDIDWNEVLADGAGIPREKITKADKKFYLDDDRSCNSLDHELIALSGPNIKDYIYKHTGANVDIKDDLLWVYNKDKDVYYNELGYLQYTPCTCVSGVKLNDTYVLEVAADDYDFFDNPNKKMVLIKTENGYLVKSNVNVWEVGNDKKLTFDVDIPQLAADARLVTYQSGAAHLDMDDPSRLVIIGDNQLIDSFTISTCDGDDDIAIRRVTDIGTCDLNCDGVNDLIILGYDYNSFLKTIICTTEKKYDDTYGLFISSELSFSLSNELADNLTIDSIKEAIIGAQKKNDYNWQEAYKQFIKVEGSDYYADEKYSLAYINGDDVPELIKDKIESISIYTFKDGLVTPIAIDLDYYITGEEPYQYSPHNNWIKLHDEEIGSDYYTNQIQYYFIKDNELEMRYCLSYDYDNTADEDNEAEENSLIATVKPTDYTKNIPDDEVMSLIEDIEENEFVDLVGKYTANELIKIISDKY</sequence>
<protein>
    <submittedName>
        <fullName evidence="1">Uncharacterized protein</fullName>
    </submittedName>
</protein>
<comment type="caution">
    <text evidence="1">The sequence shown here is derived from an EMBL/GenBank/DDBJ whole genome shotgun (WGS) entry which is preliminary data.</text>
</comment>
<dbReference type="EMBL" id="SVER01000037">
    <property type="protein sequence ID" value="MBE5920538.1"/>
    <property type="molecule type" value="Genomic_DNA"/>
</dbReference>
<dbReference type="Proteomes" id="UP000766246">
    <property type="component" value="Unassembled WGS sequence"/>
</dbReference>
<evidence type="ECO:0000313" key="1">
    <source>
        <dbReference type="EMBL" id="MBE5920538.1"/>
    </source>
</evidence>
<proteinExistence type="predicted"/>
<organism evidence="1 2">
    <name type="scientific">Pseudobutyrivibrio ruminis</name>
    <dbReference type="NCBI Taxonomy" id="46206"/>
    <lineage>
        <taxon>Bacteria</taxon>
        <taxon>Bacillati</taxon>
        <taxon>Bacillota</taxon>
        <taxon>Clostridia</taxon>
        <taxon>Lachnospirales</taxon>
        <taxon>Lachnospiraceae</taxon>
        <taxon>Pseudobutyrivibrio</taxon>
    </lineage>
</organism>
<reference evidence="1" key="1">
    <citation type="submission" date="2019-04" db="EMBL/GenBank/DDBJ databases">
        <title>Evolution of Biomass-Degrading Anaerobic Consortia Revealed by Metagenomics.</title>
        <authorList>
            <person name="Peng X."/>
        </authorList>
    </citation>
    <scope>NUCLEOTIDE SEQUENCE</scope>
    <source>
        <strain evidence="1">SIG311</strain>
    </source>
</reference>
<name>A0A927YRI0_9FIRM</name>
<dbReference type="AlphaFoldDB" id="A0A927YRI0"/>
<gene>
    <name evidence="1" type="ORF">E7272_11950</name>
</gene>
<accession>A0A927YRI0</accession>